<sequence length="60" mass="6207">MDVPALVTGLILLGFAAVSAWLITGHQLVGPASMWFASVLMIAGIVGLVVSLTSSRKSRP</sequence>
<comment type="caution">
    <text evidence="2">The sequence shown here is derived from an EMBL/GenBank/DDBJ whole genome shotgun (WGS) entry which is preliminary data.</text>
</comment>
<dbReference type="AlphaFoldDB" id="A0A3M0G185"/>
<dbReference type="Proteomes" id="UP000275256">
    <property type="component" value="Unassembled WGS sequence"/>
</dbReference>
<feature type="transmembrane region" description="Helical" evidence="1">
    <location>
        <begin position="35"/>
        <end position="54"/>
    </location>
</feature>
<reference evidence="2 3" key="1">
    <citation type="submission" date="2018-10" db="EMBL/GenBank/DDBJ databases">
        <title>Tessaracoccus antarcticuss sp. nov., isolated from sediment.</title>
        <authorList>
            <person name="Zhou L.Y."/>
            <person name="Du Z.J."/>
        </authorList>
    </citation>
    <scope>NUCLEOTIDE SEQUENCE [LARGE SCALE GENOMIC DNA]</scope>
    <source>
        <strain evidence="2 3">JDX10</strain>
    </source>
</reference>
<evidence type="ECO:0000313" key="2">
    <source>
        <dbReference type="EMBL" id="RMB58378.1"/>
    </source>
</evidence>
<dbReference type="EMBL" id="REFW01000004">
    <property type="protein sequence ID" value="RMB58378.1"/>
    <property type="molecule type" value="Genomic_DNA"/>
</dbReference>
<evidence type="ECO:0000313" key="3">
    <source>
        <dbReference type="Proteomes" id="UP000275256"/>
    </source>
</evidence>
<proteinExistence type="predicted"/>
<keyword evidence="3" id="KW-1185">Reference proteome</keyword>
<evidence type="ECO:0000256" key="1">
    <source>
        <dbReference type="SAM" id="Phobius"/>
    </source>
</evidence>
<organism evidence="2 3">
    <name type="scientific">Tessaracoccus antarcticus</name>
    <dbReference type="NCBI Taxonomy" id="2479848"/>
    <lineage>
        <taxon>Bacteria</taxon>
        <taxon>Bacillati</taxon>
        <taxon>Actinomycetota</taxon>
        <taxon>Actinomycetes</taxon>
        <taxon>Propionibacteriales</taxon>
        <taxon>Propionibacteriaceae</taxon>
        <taxon>Tessaracoccus</taxon>
    </lineage>
</organism>
<keyword evidence="1" id="KW-1133">Transmembrane helix</keyword>
<protein>
    <submittedName>
        <fullName evidence="2">Uncharacterized protein</fullName>
    </submittedName>
</protein>
<gene>
    <name evidence="2" type="ORF">EAX62_14395</name>
</gene>
<keyword evidence="1" id="KW-0472">Membrane</keyword>
<name>A0A3M0G185_9ACTN</name>
<accession>A0A3M0G185</accession>
<keyword evidence="1" id="KW-0812">Transmembrane</keyword>